<accession>A0A553HNS7</accession>
<feature type="domain" description="Ap4A phosphorylase 1/2 N-terminal" evidence="2">
    <location>
        <begin position="59"/>
        <end position="184"/>
    </location>
</feature>
<dbReference type="SUPFAM" id="SSF54197">
    <property type="entry name" value="HIT-like"/>
    <property type="match status" value="1"/>
</dbReference>
<sequence>MLSSIVPSHLPALVREAFVKAQANGDLIYYPTQVAILTVGSFAVGAHDASGLMTSLTVDCQFQLRYSPSLAQKPKPPKPVEPNAKPFNPFENPSPALLVAQLPPSHRLVLNKFAIVPEHFILATSDFKPQTHLLETSDVDAAYACIQAYRSAAEELFVFFNSGRHSGASQSHRHLQLLPVNRMKDGLENIEQGEKWCVLADEVCGKRETLPFSVFTSPISADMTAEEKHLAYLSLYKRAVRATIANVEAASEGEAQISYNFAMTSTCMALCPRTAEGASFKDDNGNDVGSVALNGTVLAGTALVKSKPEWDALTTTNTILSDVLGMIGVPPTDALYRE</sequence>
<evidence type="ECO:0000313" key="4">
    <source>
        <dbReference type="Proteomes" id="UP000319160"/>
    </source>
</evidence>
<dbReference type="GO" id="GO:0003877">
    <property type="term" value="F:ATP:ADP adenylyltransferase activity"/>
    <property type="evidence" value="ECO:0007669"/>
    <property type="project" value="InterPro"/>
</dbReference>
<dbReference type="InterPro" id="IPR043171">
    <property type="entry name" value="Ap4A_phos1/2-like"/>
</dbReference>
<evidence type="ECO:0000259" key="1">
    <source>
        <dbReference type="Pfam" id="PF09830"/>
    </source>
</evidence>
<dbReference type="Pfam" id="PF09830">
    <property type="entry name" value="ATP_transf"/>
    <property type="match status" value="1"/>
</dbReference>
<dbReference type="GO" id="GO:0009117">
    <property type="term" value="P:nucleotide metabolic process"/>
    <property type="evidence" value="ECO:0007669"/>
    <property type="project" value="InterPro"/>
</dbReference>
<comment type="caution">
    <text evidence="3">The sequence shown here is derived from an EMBL/GenBank/DDBJ whole genome shotgun (WGS) entry which is preliminary data.</text>
</comment>
<dbReference type="AlphaFoldDB" id="A0A553HNS7"/>
<name>A0A553HNS7_9PEZI</name>
<reference evidence="4" key="1">
    <citation type="submission" date="2019-06" db="EMBL/GenBank/DDBJ databases">
        <title>Draft genome sequence of the griseofulvin-producing fungus Xylaria cubensis strain G536.</title>
        <authorList>
            <person name="Mead M.E."/>
            <person name="Raja H.A."/>
            <person name="Steenwyk J.L."/>
            <person name="Knowles S.L."/>
            <person name="Oberlies N.H."/>
            <person name="Rokas A."/>
        </authorList>
    </citation>
    <scope>NUCLEOTIDE SEQUENCE [LARGE SCALE GENOMIC DNA]</scope>
    <source>
        <strain evidence="4">G536</strain>
    </source>
</reference>
<dbReference type="InterPro" id="IPR009163">
    <property type="entry name" value="Ap4A_phos1/2"/>
</dbReference>
<dbReference type="InterPro" id="IPR036265">
    <property type="entry name" value="HIT-like_sf"/>
</dbReference>
<feature type="domain" description="ATP adenylyltransferase C-terminal" evidence="1">
    <location>
        <begin position="209"/>
        <end position="330"/>
    </location>
</feature>
<dbReference type="EMBL" id="VFLP01000065">
    <property type="protein sequence ID" value="TRX89623.1"/>
    <property type="molecule type" value="Genomic_DNA"/>
</dbReference>
<dbReference type="InterPro" id="IPR045759">
    <property type="entry name" value="Ap4A_phos1/2_N"/>
</dbReference>
<dbReference type="InterPro" id="IPR019200">
    <property type="entry name" value="ATP_adenylylTrfase_C"/>
</dbReference>
<dbReference type="Proteomes" id="UP000319160">
    <property type="component" value="Unassembled WGS sequence"/>
</dbReference>
<dbReference type="OrthoDB" id="10267950at2759"/>
<evidence type="ECO:0000313" key="3">
    <source>
        <dbReference type="EMBL" id="TRX89623.1"/>
    </source>
</evidence>
<dbReference type="Gene3D" id="3.30.428.70">
    <property type="match status" value="1"/>
</dbReference>
<organism evidence="3 4">
    <name type="scientific">Xylaria flabelliformis</name>
    <dbReference type="NCBI Taxonomy" id="2512241"/>
    <lineage>
        <taxon>Eukaryota</taxon>
        <taxon>Fungi</taxon>
        <taxon>Dikarya</taxon>
        <taxon>Ascomycota</taxon>
        <taxon>Pezizomycotina</taxon>
        <taxon>Sordariomycetes</taxon>
        <taxon>Xylariomycetidae</taxon>
        <taxon>Xylariales</taxon>
        <taxon>Xylariaceae</taxon>
        <taxon>Xylaria</taxon>
    </lineage>
</organism>
<dbReference type="PANTHER" id="PTHR38420">
    <property type="entry name" value="AP-4-A PHOSPHORYLASE II"/>
    <property type="match status" value="1"/>
</dbReference>
<dbReference type="STRING" id="2512241.A0A553HNS7"/>
<dbReference type="PANTHER" id="PTHR38420:SF3">
    <property type="entry name" value="5',5'''-P-1,P-4-TETRAPHOSPHATE PHOSPHORYLASE 2"/>
    <property type="match status" value="1"/>
</dbReference>
<keyword evidence="4" id="KW-1185">Reference proteome</keyword>
<evidence type="ECO:0000259" key="2">
    <source>
        <dbReference type="Pfam" id="PF19327"/>
    </source>
</evidence>
<dbReference type="GO" id="GO:0005524">
    <property type="term" value="F:ATP binding"/>
    <property type="evidence" value="ECO:0007669"/>
    <property type="project" value="InterPro"/>
</dbReference>
<proteinExistence type="predicted"/>
<gene>
    <name evidence="3" type="ORF">FHL15_009532</name>
</gene>
<dbReference type="Pfam" id="PF19327">
    <property type="entry name" value="Ap4A_phos_N"/>
    <property type="match status" value="1"/>
</dbReference>
<protein>
    <submittedName>
        <fullName evidence="3">Uncharacterized protein</fullName>
    </submittedName>
</protein>